<comment type="caution">
    <text evidence="2">The sequence shown here is derived from an EMBL/GenBank/DDBJ whole genome shotgun (WGS) entry which is preliminary data.</text>
</comment>
<sequence length="282" mass="31697">MIYAIFALCAVFVILFYQSIRVYRKEKIQAVMEKLVPQSVEENGAKGIRQWINIGDKQTRQTVIIIACAFAAGLMSLVVGGNFIIMGLAGGSIPLIIIKQKQFMFEKQYRSDAQAAIQFLQGIISAGGTLEDWMLEVQPRLSGPLKKEFAHGYENYKRHGVSITKFLESLIKNCPDSGLKLVFAGILREANGSNNLNALLEGTLRDMQNQARFTRVLGQVRKSGSQMLMYIYVFPVFFYFLFSDSVDSTIERHPVAMIVLLVGIAGYSLLGWWGYRVTRTKL</sequence>
<evidence type="ECO:0000256" key="1">
    <source>
        <dbReference type="SAM" id="Phobius"/>
    </source>
</evidence>
<keyword evidence="3" id="KW-1185">Reference proteome</keyword>
<proteinExistence type="predicted"/>
<gene>
    <name evidence="2" type="ORF">ACFPOF_09270</name>
</gene>
<accession>A0ABW0HS23</accession>
<feature type="transmembrane region" description="Helical" evidence="1">
    <location>
        <begin position="227"/>
        <end position="243"/>
    </location>
</feature>
<keyword evidence="1" id="KW-0472">Membrane</keyword>
<evidence type="ECO:0000313" key="2">
    <source>
        <dbReference type="EMBL" id="MFC5402932.1"/>
    </source>
</evidence>
<reference evidence="3" key="1">
    <citation type="journal article" date="2019" name="Int. J. Syst. Evol. Microbiol.">
        <title>The Global Catalogue of Microorganisms (GCM) 10K type strain sequencing project: providing services to taxonomists for standard genome sequencing and annotation.</title>
        <authorList>
            <consortium name="The Broad Institute Genomics Platform"/>
            <consortium name="The Broad Institute Genome Sequencing Center for Infectious Disease"/>
            <person name="Wu L."/>
            <person name="Ma J."/>
        </authorList>
    </citation>
    <scope>NUCLEOTIDE SEQUENCE [LARGE SCALE GENOMIC DNA]</scope>
    <source>
        <strain evidence="3">CGMCC 1.18575</strain>
    </source>
</reference>
<organism evidence="2 3">
    <name type="scientific">Cohnella soli</name>
    <dbReference type="NCBI Taxonomy" id="425005"/>
    <lineage>
        <taxon>Bacteria</taxon>
        <taxon>Bacillati</taxon>
        <taxon>Bacillota</taxon>
        <taxon>Bacilli</taxon>
        <taxon>Bacillales</taxon>
        <taxon>Paenibacillaceae</taxon>
        <taxon>Cohnella</taxon>
    </lineage>
</organism>
<dbReference type="EMBL" id="JBHSMI010000016">
    <property type="protein sequence ID" value="MFC5402932.1"/>
    <property type="molecule type" value="Genomic_DNA"/>
</dbReference>
<protein>
    <submittedName>
        <fullName evidence="2">Type II secretion system F family protein</fullName>
    </submittedName>
</protein>
<keyword evidence="1" id="KW-1133">Transmembrane helix</keyword>
<feature type="transmembrane region" description="Helical" evidence="1">
    <location>
        <begin position="255"/>
        <end position="275"/>
    </location>
</feature>
<dbReference type="Proteomes" id="UP001596113">
    <property type="component" value="Unassembled WGS sequence"/>
</dbReference>
<name>A0ABW0HS23_9BACL</name>
<evidence type="ECO:0000313" key="3">
    <source>
        <dbReference type="Proteomes" id="UP001596113"/>
    </source>
</evidence>
<feature type="transmembrane region" description="Helical" evidence="1">
    <location>
        <begin position="64"/>
        <end position="97"/>
    </location>
</feature>
<dbReference type="RefSeq" id="WP_378131833.1">
    <property type="nucleotide sequence ID" value="NZ_JBHSMI010000016.1"/>
</dbReference>
<keyword evidence="1" id="KW-0812">Transmembrane</keyword>